<dbReference type="EMBL" id="AP019299">
    <property type="protein sequence ID" value="BBH00325.1"/>
    <property type="molecule type" value="Genomic_DNA"/>
</dbReference>
<dbReference type="InterPro" id="IPR036770">
    <property type="entry name" value="Ankyrin_rpt-contain_sf"/>
</dbReference>
<dbReference type="SUPFAM" id="SSF48403">
    <property type="entry name" value="Ankyrin repeat"/>
    <property type="match status" value="1"/>
</dbReference>
<proteinExistence type="predicted"/>
<evidence type="ECO:0000259" key="12">
    <source>
        <dbReference type="PROSITE" id="PS51644"/>
    </source>
</evidence>
<dbReference type="PANTHER" id="PTHR24203">
    <property type="entry name" value="ANKYRIN REPEAT FAMILY PROTEIN"/>
    <property type="match status" value="1"/>
</dbReference>
<feature type="region of interest" description="Disordered" evidence="9">
    <location>
        <begin position="944"/>
        <end position="970"/>
    </location>
</feature>
<keyword evidence="4 8" id="KW-0862">Zinc</keyword>
<evidence type="ECO:0000256" key="2">
    <source>
        <dbReference type="ARBA" id="ARBA00022737"/>
    </source>
</evidence>
<dbReference type="SMART" id="SM00248">
    <property type="entry name" value="ANK"/>
    <property type="match status" value="5"/>
</dbReference>
<keyword evidence="5 6" id="KW-0040">ANK repeat</keyword>
<dbReference type="PROSITE" id="PS51644">
    <property type="entry name" value="HTH_OST"/>
    <property type="match status" value="1"/>
</dbReference>
<evidence type="ECO:0000256" key="9">
    <source>
        <dbReference type="SAM" id="MobiDB-lite"/>
    </source>
</evidence>
<dbReference type="InterPro" id="IPR041966">
    <property type="entry name" value="LOTUS-like"/>
</dbReference>
<protein>
    <submittedName>
        <fullName evidence="13">Ankyrin repeat family protein</fullName>
    </submittedName>
</protein>
<dbReference type="Gene3D" id="4.10.1000.10">
    <property type="entry name" value="Zinc finger, CCCH-type"/>
    <property type="match status" value="1"/>
</dbReference>
<feature type="domain" description="HTH OST-type" evidence="12">
    <location>
        <begin position="737"/>
        <end position="812"/>
    </location>
</feature>
<feature type="zinc finger region" description="C3H1-type" evidence="8">
    <location>
        <begin position="527"/>
        <end position="555"/>
    </location>
</feature>
<reference evidence="13" key="1">
    <citation type="journal article" date="2019" name="Science">
        <title>Mutation of a bHLH transcription factor allowed almond domestication.</title>
        <authorList>
            <person name="Sanchez-Perez R."/>
            <person name="Pavan S."/>
            <person name="Mazzeo R."/>
            <person name="Moldovan C."/>
            <person name="Aiese Cigliano R."/>
            <person name="Del Cueto J."/>
            <person name="Ricciardi F."/>
            <person name="Lotti C."/>
            <person name="Ricciardi L."/>
            <person name="Dicenta F."/>
            <person name="Lopez-Marques R.L."/>
            <person name="Lindberg Moller B."/>
        </authorList>
    </citation>
    <scope>NUCLEOTIDE SEQUENCE</scope>
</reference>
<organism evidence="13">
    <name type="scientific">Prunus dulcis</name>
    <name type="common">Almond</name>
    <name type="synonym">Amygdalus dulcis</name>
    <dbReference type="NCBI Taxonomy" id="3755"/>
    <lineage>
        <taxon>Eukaryota</taxon>
        <taxon>Viridiplantae</taxon>
        <taxon>Streptophyta</taxon>
        <taxon>Embryophyta</taxon>
        <taxon>Tracheophyta</taxon>
        <taxon>Spermatophyta</taxon>
        <taxon>Magnoliopsida</taxon>
        <taxon>eudicotyledons</taxon>
        <taxon>Gunneridae</taxon>
        <taxon>Pentapetalae</taxon>
        <taxon>rosids</taxon>
        <taxon>fabids</taxon>
        <taxon>Rosales</taxon>
        <taxon>Rosaceae</taxon>
        <taxon>Amygdaloideae</taxon>
        <taxon>Amygdaleae</taxon>
        <taxon>Prunus</taxon>
    </lineage>
</organism>
<dbReference type="Gene3D" id="3.30.70.330">
    <property type="match status" value="1"/>
</dbReference>
<keyword evidence="1 8" id="KW-0479">Metal-binding</keyword>
<dbReference type="Gene3D" id="3.30.420.610">
    <property type="entry name" value="LOTUS domain-like"/>
    <property type="match status" value="1"/>
</dbReference>
<gene>
    <name evidence="13" type="ORF">Prudu_010282</name>
</gene>
<keyword evidence="2" id="KW-0677">Repeat</keyword>
<dbReference type="PROSITE" id="PS50103">
    <property type="entry name" value="ZF_C3H1"/>
    <property type="match status" value="1"/>
</dbReference>
<dbReference type="InterPro" id="IPR012677">
    <property type="entry name" value="Nucleotide-bd_a/b_plait_sf"/>
</dbReference>
<accession>A0A4Y1R8E7</accession>
<dbReference type="PROSITE" id="PS50088">
    <property type="entry name" value="ANK_REPEAT"/>
    <property type="match status" value="3"/>
</dbReference>
<name>A0A4Y1R8E7_PRUDU</name>
<dbReference type="GO" id="GO:0010468">
    <property type="term" value="P:regulation of gene expression"/>
    <property type="evidence" value="ECO:0007669"/>
    <property type="project" value="UniProtKB-ARBA"/>
</dbReference>
<evidence type="ECO:0000256" key="1">
    <source>
        <dbReference type="ARBA" id="ARBA00022723"/>
    </source>
</evidence>
<feature type="region of interest" description="Disordered" evidence="9">
    <location>
        <begin position="850"/>
        <end position="898"/>
    </location>
</feature>
<sequence>MDLEIQRFGATELLINSLPKCTYFSYNRDEKLASHAEDDLRNETSEHFDFVEAESLLIKSVLRDNKDQLVTHTIRLAEASTVPPDRSTVSKLLHLCCNFDSPDCASALLGGELGTTPLVNEFDDSGKSALHTAALAHAAKCVEVLLKKHARTGLRTRDGRAQLALDLSLSSARMDVIWTPDEYTLEDLVVVLGEKDLTTVRLLSEKTKEIGQVAYANAVEGRIVALAALLIVAAEKISETVLELRDNDSASKEKVTLYECVVREALSLVRPTTRLAAAKRTSTATENDNSEKRRLLLLEIELLQLFGAVAESGCTDKKVTSPLIRAAQVGDEAVMQLLLQTDIDVNDADAEGNSALHWTLKLSRSLCPQQIKILWLLIKHGARVSQRNKLGLTALHIAAGNGNSEALQVLLLEAPDGTQYKTEIKETPLFFAVRNDSMECAELLLSWGASSEILNLRRQRPIDLTTSQDMRFILLNPTSVNLSNNAFPNQHKCIACSQGDEAFSSTCEALLTMTDEDTTSERKIHSSTKVEICKYFVSPRGCVRGAKCFYAHGMEEHQKVKQEAVCNHSHDAKELKRIFVGGLPPSVGSDSLGKFFEEQFGPVDDAIVIFSQIENKIQSRGFGFVTFKKEKSVSAAVQAHYVSMLNKPVEIKSVVPRLAAESEKLSPRQQGQEKNCRPQLPPQMSSDEMIMEANKPEQGSWLDKLLHGQPKTSPIKPRARKISSPEDKSMPVWLKAFKKWFPGFLQDLSKHPRNGKYALSSLKGDFRAKFGLELDHAPLGFSKLSDFIKSFSNLCTVKVDPVGKNGFLNHMILQPKFRHHHQLCQCHTLRMSSNSSVSTASDDGGNSKCLQDISTDDGGDSKCLQDISTDDVGDSECLQDISTDDVGDPECLQDISTDNVGDSECLQDISTDDVGDSECLQDLSVDDGGDSKCLRDLPIDDGAGNLGLKETSSYREEKPSHGHHPEVNSAKDASHCIHPRVLQFLKPDPLFHGKKELDVSSERGQCIGELRGSTNNRRDPQQHLVLETLARKRNKSFSYFLRDFDFYKYYDAPSTQDYKECILEGKCFGCNQKQMLWANFPCQHLLWCSSCKVQAILAAGDFEHKCVVCDLQVHKIITLPRHDDFPPIVDPAAYLPTPLMKKTSPLSGNR</sequence>
<dbReference type="PROSITE" id="PS50297">
    <property type="entry name" value="ANK_REP_REGION"/>
    <property type="match status" value="1"/>
</dbReference>
<evidence type="ECO:0000313" key="13">
    <source>
        <dbReference type="EMBL" id="BBH00325.1"/>
    </source>
</evidence>
<feature type="repeat" description="ANK" evidence="6">
    <location>
        <begin position="318"/>
        <end position="350"/>
    </location>
</feature>
<dbReference type="GO" id="GO:0008270">
    <property type="term" value="F:zinc ion binding"/>
    <property type="evidence" value="ECO:0007669"/>
    <property type="project" value="UniProtKB-KW"/>
</dbReference>
<evidence type="ECO:0000256" key="8">
    <source>
        <dbReference type="PROSITE-ProRule" id="PRU00723"/>
    </source>
</evidence>
<keyword evidence="3 8" id="KW-0863">Zinc-finger</keyword>
<feature type="compositionally biased region" description="Basic and acidic residues" evidence="9">
    <location>
        <begin position="952"/>
        <end position="966"/>
    </location>
</feature>
<dbReference type="InterPro" id="IPR000504">
    <property type="entry name" value="RRM_dom"/>
</dbReference>
<evidence type="ECO:0000256" key="3">
    <source>
        <dbReference type="ARBA" id="ARBA00022771"/>
    </source>
</evidence>
<feature type="domain" description="RRM" evidence="10">
    <location>
        <begin position="576"/>
        <end position="661"/>
    </location>
</feature>
<dbReference type="PANTHER" id="PTHR24203:SF86">
    <property type="entry name" value="PROTEASOME 26S SUBUNIT, NON-ATPASE 10"/>
    <property type="match status" value="1"/>
</dbReference>
<dbReference type="Gene3D" id="1.25.40.20">
    <property type="entry name" value="Ankyrin repeat-containing domain"/>
    <property type="match status" value="2"/>
</dbReference>
<keyword evidence="7" id="KW-0694">RNA-binding</keyword>
<dbReference type="GO" id="GO:0003723">
    <property type="term" value="F:RNA binding"/>
    <property type="evidence" value="ECO:0007669"/>
    <property type="project" value="UniProtKB-UniRule"/>
</dbReference>
<feature type="repeat" description="ANK" evidence="6">
    <location>
        <begin position="125"/>
        <end position="157"/>
    </location>
</feature>
<feature type="region of interest" description="Disordered" evidence="9">
    <location>
        <begin position="662"/>
        <end position="683"/>
    </location>
</feature>
<dbReference type="Pfam" id="PF12872">
    <property type="entry name" value="OST-HTH"/>
    <property type="match status" value="1"/>
</dbReference>
<evidence type="ECO:0000256" key="5">
    <source>
        <dbReference type="ARBA" id="ARBA00023043"/>
    </source>
</evidence>
<dbReference type="InterPro" id="IPR036855">
    <property type="entry name" value="Znf_CCCH_sf"/>
</dbReference>
<evidence type="ECO:0000259" key="10">
    <source>
        <dbReference type="PROSITE" id="PS50102"/>
    </source>
</evidence>
<dbReference type="SUPFAM" id="SSF90229">
    <property type="entry name" value="CCCH zinc finger"/>
    <property type="match status" value="1"/>
</dbReference>
<evidence type="ECO:0000256" key="6">
    <source>
        <dbReference type="PROSITE-ProRule" id="PRU00023"/>
    </source>
</evidence>
<dbReference type="InterPro" id="IPR035979">
    <property type="entry name" value="RBD_domain_sf"/>
</dbReference>
<dbReference type="SMART" id="SM00360">
    <property type="entry name" value="RRM"/>
    <property type="match status" value="1"/>
</dbReference>
<dbReference type="Pfam" id="PF12796">
    <property type="entry name" value="Ank_2"/>
    <property type="match status" value="1"/>
</dbReference>
<dbReference type="SUPFAM" id="SSF54928">
    <property type="entry name" value="RNA-binding domain, RBD"/>
    <property type="match status" value="1"/>
</dbReference>
<evidence type="ECO:0000256" key="7">
    <source>
        <dbReference type="PROSITE-ProRule" id="PRU00176"/>
    </source>
</evidence>
<dbReference type="InterPro" id="IPR025605">
    <property type="entry name" value="OST-HTH/LOTUS_dom"/>
</dbReference>
<dbReference type="InterPro" id="IPR002110">
    <property type="entry name" value="Ankyrin_rpt"/>
</dbReference>
<feature type="repeat" description="ANK" evidence="6">
    <location>
        <begin position="390"/>
        <end position="411"/>
    </location>
</feature>
<feature type="domain" description="C3H1-type" evidence="11">
    <location>
        <begin position="527"/>
        <end position="555"/>
    </location>
</feature>
<evidence type="ECO:0000259" key="11">
    <source>
        <dbReference type="PROSITE" id="PS50103"/>
    </source>
</evidence>
<evidence type="ECO:0000256" key="4">
    <source>
        <dbReference type="ARBA" id="ARBA00022833"/>
    </source>
</evidence>
<dbReference type="AlphaFoldDB" id="A0A4Y1R8E7"/>
<dbReference type="PROSITE" id="PS50102">
    <property type="entry name" value="RRM"/>
    <property type="match status" value="1"/>
</dbReference>
<dbReference type="InterPro" id="IPR000571">
    <property type="entry name" value="Znf_CCCH"/>
</dbReference>
<dbReference type="Pfam" id="PF00076">
    <property type="entry name" value="RRM_1"/>
    <property type="match status" value="1"/>
</dbReference>